<proteinExistence type="predicted"/>
<dbReference type="PROSITE" id="PS50110">
    <property type="entry name" value="RESPONSE_REGULATORY"/>
    <property type="match status" value="1"/>
</dbReference>
<reference evidence="8 9" key="1">
    <citation type="submission" date="2022-10" db="EMBL/GenBank/DDBJ databases">
        <authorList>
            <person name="Xie J."/>
            <person name="Shen N."/>
        </authorList>
    </citation>
    <scope>NUCLEOTIDE SEQUENCE [LARGE SCALE GENOMIC DNA]</scope>
    <source>
        <strain evidence="8 9">YIM65594</strain>
    </source>
</reference>
<evidence type="ECO:0000259" key="6">
    <source>
        <dbReference type="PROSITE" id="PS50110"/>
    </source>
</evidence>
<keyword evidence="1" id="KW-0805">Transcription regulation</keyword>
<dbReference type="InterPro" id="IPR001789">
    <property type="entry name" value="Sig_transdc_resp-reg_receiver"/>
</dbReference>
<dbReference type="PANTHER" id="PTHR48111:SF67">
    <property type="entry name" value="TRANSCRIPTIONAL REGULATORY PROTEIN TCTD"/>
    <property type="match status" value="1"/>
</dbReference>
<evidence type="ECO:0000256" key="4">
    <source>
        <dbReference type="PROSITE-ProRule" id="PRU00169"/>
    </source>
</evidence>
<keyword evidence="2 5" id="KW-0238">DNA-binding</keyword>
<dbReference type="SMART" id="SM00862">
    <property type="entry name" value="Trans_reg_C"/>
    <property type="match status" value="1"/>
</dbReference>
<dbReference type="SUPFAM" id="SSF46894">
    <property type="entry name" value="C-terminal effector domain of the bipartite response regulators"/>
    <property type="match status" value="1"/>
</dbReference>
<dbReference type="InterPro" id="IPR036388">
    <property type="entry name" value="WH-like_DNA-bd_sf"/>
</dbReference>
<comment type="caution">
    <text evidence="8">The sequence shown here is derived from an EMBL/GenBank/DDBJ whole genome shotgun (WGS) entry which is preliminary data.</text>
</comment>
<dbReference type="SUPFAM" id="SSF52172">
    <property type="entry name" value="CheY-like"/>
    <property type="match status" value="1"/>
</dbReference>
<evidence type="ECO:0000313" key="9">
    <source>
        <dbReference type="Proteomes" id="UP001354931"/>
    </source>
</evidence>
<protein>
    <submittedName>
        <fullName evidence="8">Response regulator transcription factor</fullName>
    </submittedName>
</protein>
<feature type="domain" description="Response regulatory" evidence="6">
    <location>
        <begin position="14"/>
        <end position="128"/>
    </location>
</feature>
<evidence type="ECO:0000256" key="2">
    <source>
        <dbReference type="ARBA" id="ARBA00023125"/>
    </source>
</evidence>
<gene>
    <name evidence="8" type="ORF">OKJ99_06545</name>
</gene>
<dbReference type="InterPro" id="IPR039420">
    <property type="entry name" value="WalR-like"/>
</dbReference>
<evidence type="ECO:0000313" key="8">
    <source>
        <dbReference type="EMBL" id="MEB8337173.1"/>
    </source>
</evidence>
<dbReference type="PROSITE" id="PS51755">
    <property type="entry name" value="OMPR_PHOB"/>
    <property type="match status" value="1"/>
</dbReference>
<dbReference type="EMBL" id="JAOZYC010000035">
    <property type="protein sequence ID" value="MEB8337173.1"/>
    <property type="molecule type" value="Genomic_DNA"/>
</dbReference>
<keyword evidence="3" id="KW-0804">Transcription</keyword>
<dbReference type="InterPro" id="IPR011006">
    <property type="entry name" value="CheY-like_superfamily"/>
</dbReference>
<dbReference type="CDD" id="cd00383">
    <property type="entry name" value="trans_reg_C"/>
    <property type="match status" value="1"/>
</dbReference>
<dbReference type="RefSeq" id="WP_326014811.1">
    <property type="nucleotide sequence ID" value="NZ_JAOZYC010000035.1"/>
</dbReference>
<dbReference type="Proteomes" id="UP001354931">
    <property type="component" value="Unassembled WGS sequence"/>
</dbReference>
<dbReference type="PANTHER" id="PTHR48111">
    <property type="entry name" value="REGULATOR OF RPOS"/>
    <property type="match status" value="1"/>
</dbReference>
<sequence>MQASHGGSRGRALPLLLVAVAPDVPLAWLDELDDPRFSYHRAYNGHDTLRDLYRYQPDLLILGLRVRDPGPWEVLRRVREMTEDLRVMVATRRFDGADALRALDSGADDVLWHGMPEGLAKALVMARLRRATPVSPPDQLLEDGRLRLDLDTHEVTMGGQYVPLTPLEFDLLHFLARNPGQVLSPEQLLHHAWRARPEGDAGKVKYAVLRLRRSIERATGVKAPIETVRGVGYRYVLPGSHPA</sequence>
<evidence type="ECO:0000256" key="5">
    <source>
        <dbReference type="PROSITE-ProRule" id="PRU01091"/>
    </source>
</evidence>
<organism evidence="8 9">
    <name type="scientific">Streptomyces endophyticus</name>
    <dbReference type="NCBI Taxonomy" id="714166"/>
    <lineage>
        <taxon>Bacteria</taxon>
        <taxon>Bacillati</taxon>
        <taxon>Actinomycetota</taxon>
        <taxon>Actinomycetes</taxon>
        <taxon>Kitasatosporales</taxon>
        <taxon>Streptomycetaceae</taxon>
        <taxon>Streptomyces</taxon>
    </lineage>
</organism>
<evidence type="ECO:0000256" key="3">
    <source>
        <dbReference type="ARBA" id="ARBA00023163"/>
    </source>
</evidence>
<accession>A0ABU6EZI4</accession>
<dbReference type="Gene3D" id="1.10.10.10">
    <property type="entry name" value="Winged helix-like DNA-binding domain superfamily/Winged helix DNA-binding domain"/>
    <property type="match status" value="1"/>
</dbReference>
<feature type="DNA-binding region" description="OmpR/PhoB-type" evidence="5">
    <location>
        <begin position="138"/>
        <end position="237"/>
    </location>
</feature>
<comment type="caution">
    <text evidence="4">Lacks conserved residue(s) required for the propagation of feature annotation.</text>
</comment>
<dbReference type="InterPro" id="IPR016032">
    <property type="entry name" value="Sig_transdc_resp-reg_C-effctor"/>
</dbReference>
<dbReference type="InterPro" id="IPR001867">
    <property type="entry name" value="OmpR/PhoB-type_DNA-bd"/>
</dbReference>
<evidence type="ECO:0000259" key="7">
    <source>
        <dbReference type="PROSITE" id="PS51755"/>
    </source>
</evidence>
<keyword evidence="9" id="KW-1185">Reference proteome</keyword>
<evidence type="ECO:0000256" key="1">
    <source>
        <dbReference type="ARBA" id="ARBA00023015"/>
    </source>
</evidence>
<name>A0ABU6EZI4_9ACTN</name>
<dbReference type="Pfam" id="PF00486">
    <property type="entry name" value="Trans_reg_C"/>
    <property type="match status" value="1"/>
</dbReference>
<feature type="domain" description="OmpR/PhoB-type" evidence="7">
    <location>
        <begin position="138"/>
        <end position="237"/>
    </location>
</feature>
<dbReference type="Gene3D" id="3.40.50.2300">
    <property type="match status" value="1"/>
</dbReference>